<dbReference type="PANTHER" id="PTHR23063:SF60">
    <property type="entry name" value="LYSOPHOSPHATIDIC ACID:OLEOYL-COA ACYLTRANSFERASE 1"/>
    <property type="match status" value="1"/>
</dbReference>
<name>A0A6A6PPE5_9PEZI</name>
<evidence type="ECO:0000256" key="9">
    <source>
        <dbReference type="SAM" id="MobiDB-lite"/>
    </source>
</evidence>
<dbReference type="AlphaFoldDB" id="A0A6A6PPE5"/>
<keyword evidence="4 10" id="KW-0812">Transmembrane</keyword>
<dbReference type="GO" id="GO:0006629">
    <property type="term" value="P:lipid metabolic process"/>
    <property type="evidence" value="ECO:0007669"/>
    <property type="project" value="UniProtKB-KW"/>
</dbReference>
<proteinExistence type="inferred from homology"/>
<dbReference type="Proteomes" id="UP000799767">
    <property type="component" value="Unassembled WGS sequence"/>
</dbReference>
<comment type="subcellular location">
    <subcellularLocation>
        <location evidence="1">Membrane</location>
    </subcellularLocation>
</comment>
<organism evidence="12 13">
    <name type="scientific">Neohortaea acidophila</name>
    <dbReference type="NCBI Taxonomy" id="245834"/>
    <lineage>
        <taxon>Eukaryota</taxon>
        <taxon>Fungi</taxon>
        <taxon>Dikarya</taxon>
        <taxon>Ascomycota</taxon>
        <taxon>Pezizomycotina</taxon>
        <taxon>Dothideomycetes</taxon>
        <taxon>Dothideomycetidae</taxon>
        <taxon>Mycosphaerellales</taxon>
        <taxon>Teratosphaeriaceae</taxon>
        <taxon>Neohortaea</taxon>
    </lineage>
</organism>
<keyword evidence="5 10" id="KW-1133">Transmembrane helix</keyword>
<evidence type="ECO:0000256" key="6">
    <source>
        <dbReference type="ARBA" id="ARBA00023098"/>
    </source>
</evidence>
<dbReference type="GO" id="GO:0016746">
    <property type="term" value="F:acyltransferase activity"/>
    <property type="evidence" value="ECO:0007669"/>
    <property type="project" value="UniProtKB-KW"/>
</dbReference>
<dbReference type="EMBL" id="MU001637">
    <property type="protein sequence ID" value="KAF2481676.1"/>
    <property type="molecule type" value="Genomic_DNA"/>
</dbReference>
<gene>
    <name evidence="12" type="ORF">BDY17DRAFT_267697</name>
</gene>
<keyword evidence="7 10" id="KW-0472">Membrane</keyword>
<dbReference type="GeneID" id="54472916"/>
<keyword evidence="13" id="KW-1185">Reference proteome</keyword>
<reference evidence="12" key="1">
    <citation type="journal article" date="2020" name="Stud. Mycol.">
        <title>101 Dothideomycetes genomes: a test case for predicting lifestyles and emergence of pathogens.</title>
        <authorList>
            <person name="Haridas S."/>
            <person name="Albert R."/>
            <person name="Binder M."/>
            <person name="Bloem J."/>
            <person name="Labutti K."/>
            <person name="Salamov A."/>
            <person name="Andreopoulos B."/>
            <person name="Baker S."/>
            <person name="Barry K."/>
            <person name="Bills G."/>
            <person name="Bluhm B."/>
            <person name="Cannon C."/>
            <person name="Castanera R."/>
            <person name="Culley D."/>
            <person name="Daum C."/>
            <person name="Ezra D."/>
            <person name="Gonzalez J."/>
            <person name="Henrissat B."/>
            <person name="Kuo A."/>
            <person name="Liang C."/>
            <person name="Lipzen A."/>
            <person name="Lutzoni F."/>
            <person name="Magnuson J."/>
            <person name="Mondo S."/>
            <person name="Nolan M."/>
            <person name="Ohm R."/>
            <person name="Pangilinan J."/>
            <person name="Park H.-J."/>
            <person name="Ramirez L."/>
            <person name="Alfaro M."/>
            <person name="Sun H."/>
            <person name="Tritt A."/>
            <person name="Yoshinaga Y."/>
            <person name="Zwiers L.-H."/>
            <person name="Turgeon B."/>
            <person name="Goodwin S."/>
            <person name="Spatafora J."/>
            <person name="Crous P."/>
            <person name="Grigoriev I."/>
        </authorList>
    </citation>
    <scope>NUCLEOTIDE SEQUENCE</scope>
    <source>
        <strain evidence="12">CBS 113389</strain>
    </source>
</reference>
<feature type="transmembrane region" description="Helical" evidence="10">
    <location>
        <begin position="32"/>
        <end position="55"/>
    </location>
</feature>
<evidence type="ECO:0000313" key="13">
    <source>
        <dbReference type="Proteomes" id="UP000799767"/>
    </source>
</evidence>
<keyword evidence="6" id="KW-0443">Lipid metabolism</keyword>
<dbReference type="GO" id="GO:0016020">
    <property type="term" value="C:membrane"/>
    <property type="evidence" value="ECO:0007669"/>
    <property type="project" value="UniProtKB-SubCell"/>
</dbReference>
<sequence length="354" mass="38688">MEKYGQYRDKGSGIAPFFPVPPLPYNPLFLPFYILLLCLRVPLVTVAWILWLLIFQWTPAGGALRKANLWCILGIPGVWWIDIQVDGVRRGSLAQTPRGRLPGPATIIASSFTSPLDVLYLAAIFDPVFTISQGPDSRLVRPVSLEAALAACFDVHSPAVFHARQPPATLSSVIKQYRNRVIVVFPEATTSNGRGILRLSPSLLSATRDTKIFPVSLRYTPQDIVTPIPGWMEALRFVWLLNSRPTHCIRVRIGTPVTLASAGAPANSHTTGNSNGKRASGYDTNFFDTLEGSPAPKASEESAVAEGVSEQEIKALDAVADTLARLGRAKRVGLGVAEKKQFVDAWSKRGKYRT</sequence>
<evidence type="ECO:0000256" key="5">
    <source>
        <dbReference type="ARBA" id="ARBA00022989"/>
    </source>
</evidence>
<dbReference type="RefSeq" id="XP_033588246.1">
    <property type="nucleotide sequence ID" value="XM_033731914.1"/>
</dbReference>
<evidence type="ECO:0000256" key="3">
    <source>
        <dbReference type="ARBA" id="ARBA00022679"/>
    </source>
</evidence>
<evidence type="ECO:0000256" key="10">
    <source>
        <dbReference type="SAM" id="Phobius"/>
    </source>
</evidence>
<protein>
    <recommendedName>
        <fullName evidence="11">Phospholipid/glycerol acyltransferase domain-containing protein</fullName>
    </recommendedName>
</protein>
<feature type="transmembrane region" description="Helical" evidence="10">
    <location>
        <begin position="67"/>
        <end position="83"/>
    </location>
</feature>
<feature type="compositionally biased region" description="Polar residues" evidence="9">
    <location>
        <begin position="267"/>
        <end position="285"/>
    </location>
</feature>
<evidence type="ECO:0000256" key="1">
    <source>
        <dbReference type="ARBA" id="ARBA00004370"/>
    </source>
</evidence>
<keyword evidence="8" id="KW-0012">Acyltransferase</keyword>
<dbReference type="InterPro" id="IPR002123">
    <property type="entry name" value="Plipid/glycerol_acylTrfase"/>
</dbReference>
<dbReference type="SMART" id="SM00563">
    <property type="entry name" value="PlsC"/>
    <property type="match status" value="1"/>
</dbReference>
<evidence type="ECO:0000256" key="8">
    <source>
        <dbReference type="ARBA" id="ARBA00023315"/>
    </source>
</evidence>
<feature type="domain" description="Phospholipid/glycerol acyltransferase" evidence="11">
    <location>
        <begin position="106"/>
        <end position="220"/>
    </location>
</feature>
<keyword evidence="3" id="KW-0808">Transferase</keyword>
<dbReference type="PANTHER" id="PTHR23063">
    <property type="entry name" value="PHOSPHOLIPID ACYLTRANSFERASE"/>
    <property type="match status" value="1"/>
</dbReference>
<evidence type="ECO:0000313" key="12">
    <source>
        <dbReference type="EMBL" id="KAF2481676.1"/>
    </source>
</evidence>
<evidence type="ECO:0000256" key="2">
    <source>
        <dbReference type="ARBA" id="ARBA00008655"/>
    </source>
</evidence>
<comment type="similarity">
    <text evidence="2">Belongs to the 1-acyl-sn-glycerol-3-phosphate acyltransferase family.</text>
</comment>
<evidence type="ECO:0000256" key="4">
    <source>
        <dbReference type="ARBA" id="ARBA00022692"/>
    </source>
</evidence>
<accession>A0A6A6PPE5</accession>
<evidence type="ECO:0000259" key="11">
    <source>
        <dbReference type="SMART" id="SM00563"/>
    </source>
</evidence>
<feature type="region of interest" description="Disordered" evidence="9">
    <location>
        <begin position="261"/>
        <end position="285"/>
    </location>
</feature>
<evidence type="ECO:0000256" key="7">
    <source>
        <dbReference type="ARBA" id="ARBA00023136"/>
    </source>
</evidence>
<dbReference type="OrthoDB" id="272512at2759"/>